<dbReference type="InterPro" id="IPR025248">
    <property type="entry name" value="DUF4007"/>
</dbReference>
<proteinExistence type="predicted"/>
<dbReference type="EMBL" id="LAZR01031351">
    <property type="protein sequence ID" value="KKL54008.1"/>
    <property type="molecule type" value="Genomic_DNA"/>
</dbReference>
<accession>A0A0F9CXA5</accession>
<name>A0A0F9CXA5_9ZZZZ</name>
<dbReference type="Pfam" id="PF13182">
    <property type="entry name" value="DUF4007"/>
    <property type="match status" value="1"/>
</dbReference>
<protein>
    <recommendedName>
        <fullName evidence="1">DUF4007 domain-containing protein</fullName>
    </recommendedName>
</protein>
<feature type="domain" description="DUF4007" evidence="1">
    <location>
        <begin position="46"/>
        <end position="245"/>
    </location>
</feature>
<dbReference type="AlphaFoldDB" id="A0A0F9CXA5"/>
<evidence type="ECO:0000313" key="2">
    <source>
        <dbReference type="EMBL" id="KKL54008.1"/>
    </source>
</evidence>
<reference evidence="2" key="1">
    <citation type="journal article" date="2015" name="Nature">
        <title>Complex archaea that bridge the gap between prokaryotes and eukaryotes.</title>
        <authorList>
            <person name="Spang A."/>
            <person name="Saw J.H."/>
            <person name="Jorgensen S.L."/>
            <person name="Zaremba-Niedzwiedzka K."/>
            <person name="Martijn J."/>
            <person name="Lind A.E."/>
            <person name="van Eijk R."/>
            <person name="Schleper C."/>
            <person name="Guy L."/>
            <person name="Ettema T.J."/>
        </authorList>
    </citation>
    <scope>NUCLEOTIDE SEQUENCE</scope>
</reference>
<gene>
    <name evidence="2" type="ORF">LCGC14_2269720</name>
</gene>
<organism evidence="2">
    <name type="scientific">marine sediment metagenome</name>
    <dbReference type="NCBI Taxonomy" id="412755"/>
    <lineage>
        <taxon>unclassified sequences</taxon>
        <taxon>metagenomes</taxon>
        <taxon>ecological metagenomes</taxon>
    </lineage>
</organism>
<comment type="caution">
    <text evidence="2">The sequence shown here is derived from an EMBL/GenBank/DDBJ whole genome shotgun (WGS) entry which is preliminary data.</text>
</comment>
<sequence length="274" mass="31698">MEFDQLARILHFLLEHRALKKITRDALKEDTGLAERQVESLVSMGSAMGLITPNSQVLTPMGLLIAEQDIFIEKKGSLEWCHYVAAGSFRNLIWFEIFNYLLAEVSPMTIEEWNERMRIDLAGKYSKRTIGKGLYEEVRFVIDAYMERNFRKLELLHRSSDERLYRRRYTQFAPLVLSAMIYDFCATKKTHLSQVGEMAVTPGSPAVVFGLDAASFRQQIEGLHDRGWLRYETTHNLDQIRLKPGFSVLEFLTAHFEDREPHEDTKPSPGGFFQ</sequence>
<evidence type="ECO:0000259" key="1">
    <source>
        <dbReference type="Pfam" id="PF13182"/>
    </source>
</evidence>